<accession>A0ABX9KIX1</accession>
<reference evidence="1 2" key="1">
    <citation type="submission" date="2018-08" db="EMBL/GenBank/DDBJ databases">
        <title>Draft genome sequence of Psychrilyobacter sp. strain SD5 isolated from Black Sea water.</title>
        <authorList>
            <person name="Yadav S."/>
            <person name="Villanueva L."/>
            <person name="Damste J.S.S."/>
        </authorList>
    </citation>
    <scope>NUCLEOTIDE SEQUENCE [LARGE SCALE GENOMIC DNA]</scope>
    <source>
        <strain evidence="1 2">SD5</strain>
    </source>
</reference>
<gene>
    <name evidence="1" type="ORF">DYH56_04150</name>
</gene>
<proteinExistence type="predicted"/>
<organism evidence="1 2">
    <name type="scientific">Psychrilyobacter piezotolerans</name>
    <dbReference type="NCBI Taxonomy" id="2293438"/>
    <lineage>
        <taxon>Bacteria</taxon>
        <taxon>Fusobacteriati</taxon>
        <taxon>Fusobacteriota</taxon>
        <taxon>Fusobacteriia</taxon>
        <taxon>Fusobacteriales</taxon>
        <taxon>Fusobacteriaceae</taxon>
        <taxon>Psychrilyobacter</taxon>
    </lineage>
</organism>
<evidence type="ECO:0000313" key="2">
    <source>
        <dbReference type="Proteomes" id="UP000263486"/>
    </source>
</evidence>
<sequence>MYAKDEKPGEGTYICTMCYSEIILKSNSDRLPRCPDCNATFYNEVI</sequence>
<evidence type="ECO:0008006" key="3">
    <source>
        <dbReference type="Google" id="ProtNLM"/>
    </source>
</evidence>
<dbReference type="Proteomes" id="UP000263486">
    <property type="component" value="Unassembled WGS sequence"/>
</dbReference>
<dbReference type="EMBL" id="QUAJ01000005">
    <property type="protein sequence ID" value="REI42221.1"/>
    <property type="molecule type" value="Genomic_DNA"/>
</dbReference>
<dbReference type="InterPro" id="IPR009912">
    <property type="entry name" value="DUF1451"/>
</dbReference>
<evidence type="ECO:0000313" key="1">
    <source>
        <dbReference type="EMBL" id="REI42221.1"/>
    </source>
</evidence>
<protein>
    <recommendedName>
        <fullName evidence="3">Zinc ribbon-containing protein</fullName>
    </recommendedName>
</protein>
<comment type="caution">
    <text evidence="1">The sequence shown here is derived from an EMBL/GenBank/DDBJ whole genome shotgun (WGS) entry which is preliminary data.</text>
</comment>
<dbReference type="Pfam" id="PF07295">
    <property type="entry name" value="DUF1451"/>
    <property type="match status" value="1"/>
</dbReference>
<keyword evidence="2" id="KW-1185">Reference proteome</keyword>
<name>A0ABX9KIX1_9FUSO</name>